<name>A0AAV5W4C4_9BILA</name>
<dbReference type="InterPro" id="IPR001214">
    <property type="entry name" value="SET_dom"/>
</dbReference>
<dbReference type="PANTHER" id="PTHR46223">
    <property type="entry name" value="HISTONE-LYSINE N-METHYLTRANSFERASE SUV39H"/>
    <property type="match status" value="1"/>
</dbReference>
<evidence type="ECO:0000313" key="11">
    <source>
        <dbReference type="Proteomes" id="UP001432322"/>
    </source>
</evidence>
<dbReference type="PROSITE" id="PS50280">
    <property type="entry name" value="SET"/>
    <property type="match status" value="1"/>
</dbReference>
<proteinExistence type="predicted"/>
<evidence type="ECO:0000256" key="6">
    <source>
        <dbReference type="ARBA" id="ARBA00022723"/>
    </source>
</evidence>
<dbReference type="AlphaFoldDB" id="A0AAV5W4C4"/>
<keyword evidence="5" id="KW-0949">S-adenosyl-L-methionine</keyword>
<accession>A0AAV5W4C4</accession>
<reference evidence="10" key="1">
    <citation type="submission" date="2023-10" db="EMBL/GenBank/DDBJ databases">
        <title>Genome assembly of Pristionchus species.</title>
        <authorList>
            <person name="Yoshida K."/>
            <person name="Sommer R.J."/>
        </authorList>
    </citation>
    <scope>NUCLEOTIDE SEQUENCE</scope>
    <source>
        <strain evidence="10">RS5133</strain>
    </source>
</reference>
<gene>
    <name evidence="10" type="ORF">PFISCL1PPCAC_16482</name>
</gene>
<feature type="compositionally biased region" description="Basic and acidic residues" evidence="8">
    <location>
        <begin position="251"/>
        <end position="270"/>
    </location>
</feature>
<keyword evidence="4" id="KW-0808">Transferase</keyword>
<feature type="compositionally biased region" description="Basic and acidic residues" evidence="8">
    <location>
        <begin position="174"/>
        <end position="202"/>
    </location>
</feature>
<dbReference type="InterPro" id="IPR050973">
    <property type="entry name" value="H3K9_Histone-Lys_N-MTase"/>
</dbReference>
<comment type="subcellular location">
    <subcellularLocation>
        <location evidence="1">Chromosome</location>
    </subcellularLocation>
</comment>
<dbReference type="Proteomes" id="UP001432322">
    <property type="component" value="Unassembled WGS sequence"/>
</dbReference>
<dbReference type="GO" id="GO:0032259">
    <property type="term" value="P:methylation"/>
    <property type="evidence" value="ECO:0007669"/>
    <property type="project" value="UniProtKB-KW"/>
</dbReference>
<feature type="compositionally biased region" description="Basic and acidic residues" evidence="8">
    <location>
        <begin position="149"/>
        <end position="158"/>
    </location>
</feature>
<dbReference type="InterPro" id="IPR046341">
    <property type="entry name" value="SET_dom_sf"/>
</dbReference>
<keyword evidence="6" id="KW-0479">Metal-binding</keyword>
<organism evidence="10 11">
    <name type="scientific">Pristionchus fissidentatus</name>
    <dbReference type="NCBI Taxonomy" id="1538716"/>
    <lineage>
        <taxon>Eukaryota</taxon>
        <taxon>Metazoa</taxon>
        <taxon>Ecdysozoa</taxon>
        <taxon>Nematoda</taxon>
        <taxon>Chromadorea</taxon>
        <taxon>Rhabditida</taxon>
        <taxon>Rhabditina</taxon>
        <taxon>Diplogasteromorpha</taxon>
        <taxon>Diplogasteroidea</taxon>
        <taxon>Neodiplogasteridae</taxon>
        <taxon>Pristionchus</taxon>
    </lineage>
</organism>
<comment type="caution">
    <text evidence="10">The sequence shown here is derived from an EMBL/GenBank/DDBJ whole genome shotgun (WGS) entry which is preliminary data.</text>
</comment>
<evidence type="ECO:0000256" key="3">
    <source>
        <dbReference type="ARBA" id="ARBA00022603"/>
    </source>
</evidence>
<dbReference type="GO" id="GO:0008168">
    <property type="term" value="F:methyltransferase activity"/>
    <property type="evidence" value="ECO:0007669"/>
    <property type="project" value="UniProtKB-KW"/>
</dbReference>
<evidence type="ECO:0000256" key="7">
    <source>
        <dbReference type="ARBA" id="ARBA00022833"/>
    </source>
</evidence>
<keyword evidence="2" id="KW-0158">Chromosome</keyword>
<evidence type="ECO:0000256" key="1">
    <source>
        <dbReference type="ARBA" id="ARBA00004286"/>
    </source>
</evidence>
<feature type="region of interest" description="Disordered" evidence="8">
    <location>
        <begin position="126"/>
        <end position="270"/>
    </location>
</feature>
<sequence length="338" mass="36469">QVGPSTGEAASYDCTMSEGMRMEEGEPRDPFTISAFETANESRFFAHSCNPNLDMTTHIVERFGKHYSHCAFHANRKVLAGEELTFSYFGDEAPEDVNLTHFFDNCRCGSPACMFTAQLVAERAAKKAMEEEESEEERPVAAAEGDGTPAEKNHHSIDEAAESEEAGEVVEAATSKRAEEEEREDGKEGEGGGEVKDGRGSDDEQSPAIVVRSSSEDKENVGGDGQHLPTTTVSIAATVTGMNRGEKRPRRSVEADVTDKDKRREANKFNDEEDDDVTFIGVVRPLAARPLSPPRCCRESAAAAAVLQGNVEDAAAAAAAAPRVKRVSKGAVRFSPSH</sequence>
<evidence type="ECO:0000256" key="5">
    <source>
        <dbReference type="ARBA" id="ARBA00022691"/>
    </source>
</evidence>
<dbReference type="Pfam" id="PF00856">
    <property type="entry name" value="SET"/>
    <property type="match status" value="1"/>
</dbReference>
<dbReference type="GO" id="GO:0005694">
    <property type="term" value="C:chromosome"/>
    <property type="evidence" value="ECO:0007669"/>
    <property type="project" value="UniProtKB-SubCell"/>
</dbReference>
<dbReference type="SUPFAM" id="SSF82199">
    <property type="entry name" value="SET domain"/>
    <property type="match status" value="1"/>
</dbReference>
<evidence type="ECO:0000256" key="2">
    <source>
        <dbReference type="ARBA" id="ARBA00022454"/>
    </source>
</evidence>
<feature type="compositionally biased region" description="Acidic residues" evidence="8">
    <location>
        <begin position="159"/>
        <end position="168"/>
    </location>
</feature>
<feature type="domain" description="SET" evidence="9">
    <location>
        <begin position="1"/>
        <end position="89"/>
    </location>
</feature>
<keyword evidence="11" id="KW-1185">Reference proteome</keyword>
<dbReference type="Gene3D" id="2.170.270.10">
    <property type="entry name" value="SET domain"/>
    <property type="match status" value="1"/>
</dbReference>
<protein>
    <recommendedName>
        <fullName evidence="9">SET domain-containing protein</fullName>
    </recommendedName>
</protein>
<feature type="compositionally biased region" description="Polar residues" evidence="8">
    <location>
        <begin position="228"/>
        <end position="241"/>
    </location>
</feature>
<dbReference type="PANTHER" id="PTHR46223:SF3">
    <property type="entry name" value="HISTONE-LYSINE N-METHYLTRANSFERASE SET-23"/>
    <property type="match status" value="1"/>
</dbReference>
<dbReference type="EMBL" id="BTSY01000004">
    <property type="protein sequence ID" value="GMT25185.1"/>
    <property type="molecule type" value="Genomic_DNA"/>
</dbReference>
<evidence type="ECO:0000256" key="8">
    <source>
        <dbReference type="SAM" id="MobiDB-lite"/>
    </source>
</evidence>
<evidence type="ECO:0000259" key="9">
    <source>
        <dbReference type="PROSITE" id="PS50280"/>
    </source>
</evidence>
<evidence type="ECO:0000313" key="10">
    <source>
        <dbReference type="EMBL" id="GMT25185.1"/>
    </source>
</evidence>
<keyword evidence="3" id="KW-0489">Methyltransferase</keyword>
<dbReference type="GO" id="GO:0046872">
    <property type="term" value="F:metal ion binding"/>
    <property type="evidence" value="ECO:0007669"/>
    <property type="project" value="UniProtKB-KW"/>
</dbReference>
<keyword evidence="7" id="KW-0862">Zinc</keyword>
<feature type="non-terminal residue" evidence="10">
    <location>
        <position position="1"/>
    </location>
</feature>
<evidence type="ECO:0000256" key="4">
    <source>
        <dbReference type="ARBA" id="ARBA00022679"/>
    </source>
</evidence>